<organism evidence="2 3">
    <name type="scientific">Peltaster fructicola</name>
    <dbReference type="NCBI Taxonomy" id="286661"/>
    <lineage>
        <taxon>Eukaryota</taxon>
        <taxon>Fungi</taxon>
        <taxon>Dikarya</taxon>
        <taxon>Ascomycota</taxon>
        <taxon>Pezizomycotina</taxon>
        <taxon>Dothideomycetes</taxon>
        <taxon>Dothideomycetes incertae sedis</taxon>
        <taxon>Peltaster</taxon>
    </lineage>
</organism>
<evidence type="ECO:0000256" key="1">
    <source>
        <dbReference type="SAM" id="Phobius"/>
    </source>
</evidence>
<keyword evidence="1" id="KW-0472">Membrane</keyword>
<reference evidence="2 3" key="1">
    <citation type="journal article" date="2016" name="Sci. Rep.">
        <title>Peltaster fructicola genome reveals evolution from an invasive phytopathogen to an ectophytic parasite.</title>
        <authorList>
            <person name="Xu C."/>
            <person name="Chen H."/>
            <person name="Gleason M.L."/>
            <person name="Xu J.R."/>
            <person name="Liu H."/>
            <person name="Zhang R."/>
            <person name="Sun G."/>
        </authorList>
    </citation>
    <scope>NUCLEOTIDE SEQUENCE [LARGE SCALE GENOMIC DNA]</scope>
    <source>
        <strain evidence="2 3">LNHT1506</strain>
    </source>
</reference>
<accession>A0A6H0XMN8</accession>
<protein>
    <recommendedName>
        <fullName evidence="4">DUF202 domain-containing protein</fullName>
    </recommendedName>
</protein>
<feature type="transmembrane region" description="Helical" evidence="1">
    <location>
        <begin position="20"/>
        <end position="45"/>
    </location>
</feature>
<dbReference type="Proteomes" id="UP000503462">
    <property type="component" value="Chromosome 1"/>
</dbReference>
<proteinExistence type="predicted"/>
<evidence type="ECO:0000313" key="2">
    <source>
        <dbReference type="EMBL" id="QIW95888.1"/>
    </source>
</evidence>
<gene>
    <name evidence="2" type="ORF">AMS68_001406</name>
</gene>
<dbReference type="OrthoDB" id="199599at2759"/>
<dbReference type="PANTHER" id="PTHR34187:SF1">
    <property type="entry name" value="DUF202 DOMAIN-CONTAINING PROTEIN"/>
    <property type="match status" value="1"/>
</dbReference>
<dbReference type="PANTHER" id="PTHR34187">
    <property type="entry name" value="FGR18P"/>
    <property type="match status" value="1"/>
</dbReference>
<feature type="transmembrane region" description="Helical" evidence="1">
    <location>
        <begin position="66"/>
        <end position="89"/>
    </location>
</feature>
<sequence>MGVLVAQTYRLQHAPNPNPVFGYYTLGKPVAAIMQTSALLVLLVGSHRFWRQQSAMVRGKIHAGGWEVYVVGAYTLLLLISLFTVHVGIDIYKSLQ</sequence>
<dbReference type="EMBL" id="CP051139">
    <property type="protein sequence ID" value="QIW95888.1"/>
    <property type="molecule type" value="Genomic_DNA"/>
</dbReference>
<dbReference type="InterPro" id="IPR052053">
    <property type="entry name" value="IM_YidH-like"/>
</dbReference>
<keyword evidence="3" id="KW-1185">Reference proteome</keyword>
<keyword evidence="1" id="KW-0812">Transmembrane</keyword>
<name>A0A6H0XMN8_9PEZI</name>
<dbReference type="AlphaFoldDB" id="A0A6H0XMN8"/>
<keyword evidence="1" id="KW-1133">Transmembrane helix</keyword>
<evidence type="ECO:0008006" key="4">
    <source>
        <dbReference type="Google" id="ProtNLM"/>
    </source>
</evidence>
<evidence type="ECO:0000313" key="3">
    <source>
        <dbReference type="Proteomes" id="UP000503462"/>
    </source>
</evidence>